<comment type="caution">
    <text evidence="8">The sequence shown here is derived from an EMBL/GenBank/DDBJ whole genome shotgun (WGS) entry which is preliminary data.</text>
</comment>
<dbReference type="PANTHER" id="PTHR24408:SF58">
    <property type="entry name" value="TRANSCRIPTION FACTOR (TFIIIA), PUTATIVE (AFU_ORTHOLOGUE AFUA_1G05150)-RELATED"/>
    <property type="match status" value="1"/>
</dbReference>
<dbReference type="Proteomes" id="UP000677228">
    <property type="component" value="Unassembled WGS sequence"/>
</dbReference>
<evidence type="ECO:0000259" key="6">
    <source>
        <dbReference type="PROSITE" id="PS50157"/>
    </source>
</evidence>
<sequence>MDVNEQLYLRPSNMTIIQTPYSTDDTSDSSTVSVEFNFDDDLSLTFHNCLSDLLDLTIPYRLLIKKIINQCWLCSYNGESNDLNAHLQSDHFKFGQIICPLCNCALKNLIELQTHLSNVHLQMKKSMFILPKCSVDTIEPTPSTTETLYKCLKCTSTFSGKMQWLQHVLHQHLPLYTTKCLCCLQTINKIGKLIWHINLKHEQDEFTQKWAEIDPTIHLTHQSAISQTIKTDTRTPKKKTVFRQQKEEIIMKKQQNSLLSYSATNTINEQKPSEYQEVMFVGSRRPSKTDSNIEKYVQQLVSTIYAKTNEIEQTKSINVIEHKLSSRTMSKRLRTQTLRPKINIQPTHRRKTIIPISNNGIRAKKSPQSNSPNPLLDNIVNQIVSNIITITNKKELEKQPSTISTVPSLPSPSNESSKIFSYMCPICYKAFEQSYYLRTHFFNFHQIQKPFVCQYDCCLSSNDLNNDYLQHLCKNHSDNPLLLSTLLSYRLKQLINGFLRKSDNSYNRIMKTIEDKQTRSELETMLTKNFNGISSDSYSYRTNVSNLDNLCLTIDARIVYRKYFAKIPLPLTADQLKPHIGLNYYQCKLCSSIFRLYSACQEHIKNIHTFSKCRTCLHCHELIKTTNNNNEKYRQHLITCPTLTPASDINQNIGEMKMDEVITSNLNSMTSSDIESDKCLYKSRAEQSALLPVNKTFYFDLQKHQEEEMNINNKKCCSNKSIPSPSKKRKQLSDLTILKVVEDVDNPPSFLQRISLDQICSRLVKGIDIKNEQCMNASDLLEQLVVQNKPLTRLYYYTCIDCVTTFPDILTALNHLLLFHLPKCCVCAKCLAKFGHSQIKSGLIIDHLILCETNNQINISFMKLINKKLSEQQQDNQQQHSSTALLMRQNKKNKQLLTRTTLDNQSMNNAWSSNSSTAVVSNEDVQLPPVKSVIIPFNDVTKKQQYEKQLLCDIDTDVICSLCLLKFSTDIDLKTHITKSHLIHNCILCSKIDKEDEQFIGSTSYHDHLISSHSSKSTPFYRCYLCSVKFELMSQLCLHLQKVCLSQCQRCDLCQQSEHVNFSTPIDLFQHIIQEHQNIIQLYQQCPVCLADVDKANLKQHFEHETCQHKIKTEPIEYSSGSLVMLIKVYCTLCKQILTLSSLDDIQRHLCSNEQLFTNTGSMTELIIDSVCSVANETFMDSDISEDMNVLLPQTFSLSLIPSAGCSKDLTFVENEQAINSQINKETATTVNNTTDFDEVILIESSTVEEKNACIPLKTVVSKRKAKSNPSSCSNVSVISRHGRIRKPTSKQQSLSLLLRHNSVKKCLKKNNIDEKQLLPSPPPTTEPKLITEKLLEKRDSITTIITNERAILACETLITPTTPITATSLQTSPTSTITPSTTVSKTQLYVDDENQKRLFDEKSSLLSMLPACNNININNNIFNNVSCTQSTSPVINPVLLKLMTSSHSQQFSPPVTTTPAIPTLDNTALMNLLQSSTNDILSKTIAASLLLNMNTNTADIPAQPQQQQSATNNGLVLQLPPSFFQNVQTNGLELKLLLPMNNDNS</sequence>
<evidence type="ECO:0000313" key="8">
    <source>
        <dbReference type="EMBL" id="CAF3696145.1"/>
    </source>
</evidence>
<dbReference type="EMBL" id="CAJNOK010003885">
    <property type="protein sequence ID" value="CAF0918252.1"/>
    <property type="molecule type" value="Genomic_DNA"/>
</dbReference>
<keyword evidence="3 5" id="KW-0863">Zinc-finger</keyword>
<dbReference type="SMART" id="SM00355">
    <property type="entry name" value="ZnF_C2H2"/>
    <property type="match status" value="11"/>
</dbReference>
<dbReference type="InterPro" id="IPR013087">
    <property type="entry name" value="Znf_C2H2_type"/>
</dbReference>
<protein>
    <recommendedName>
        <fullName evidence="6">C2H2-type domain-containing protein</fullName>
    </recommendedName>
</protein>
<evidence type="ECO:0000313" key="9">
    <source>
        <dbReference type="Proteomes" id="UP000682733"/>
    </source>
</evidence>
<evidence type="ECO:0000256" key="1">
    <source>
        <dbReference type="ARBA" id="ARBA00022723"/>
    </source>
</evidence>
<dbReference type="GO" id="GO:0043565">
    <property type="term" value="F:sequence-specific DNA binding"/>
    <property type="evidence" value="ECO:0007669"/>
    <property type="project" value="TreeGrafter"/>
</dbReference>
<organism evidence="8 9">
    <name type="scientific">Didymodactylos carnosus</name>
    <dbReference type="NCBI Taxonomy" id="1234261"/>
    <lineage>
        <taxon>Eukaryota</taxon>
        <taxon>Metazoa</taxon>
        <taxon>Spiralia</taxon>
        <taxon>Gnathifera</taxon>
        <taxon>Rotifera</taxon>
        <taxon>Eurotatoria</taxon>
        <taxon>Bdelloidea</taxon>
        <taxon>Philodinida</taxon>
        <taxon>Philodinidae</taxon>
        <taxon>Didymodactylos</taxon>
    </lineage>
</organism>
<dbReference type="Proteomes" id="UP000682733">
    <property type="component" value="Unassembled WGS sequence"/>
</dbReference>
<feature type="domain" description="C2H2-type" evidence="6">
    <location>
        <begin position="422"/>
        <end position="450"/>
    </location>
</feature>
<dbReference type="PANTHER" id="PTHR24408">
    <property type="entry name" value="ZINC FINGER PROTEIN"/>
    <property type="match status" value="1"/>
</dbReference>
<feature type="domain" description="C2H2-type" evidence="6">
    <location>
        <begin position="585"/>
        <end position="613"/>
    </location>
</feature>
<keyword evidence="1" id="KW-0479">Metal-binding</keyword>
<proteinExistence type="predicted"/>
<dbReference type="GO" id="GO:0000981">
    <property type="term" value="F:DNA-binding transcription factor activity, RNA polymerase II-specific"/>
    <property type="evidence" value="ECO:0007669"/>
    <property type="project" value="TreeGrafter"/>
</dbReference>
<dbReference type="GO" id="GO:0008270">
    <property type="term" value="F:zinc ion binding"/>
    <property type="evidence" value="ECO:0007669"/>
    <property type="project" value="UniProtKB-KW"/>
</dbReference>
<evidence type="ECO:0000313" key="7">
    <source>
        <dbReference type="EMBL" id="CAF0918252.1"/>
    </source>
</evidence>
<dbReference type="EMBL" id="CAJOBA010003887">
    <property type="protein sequence ID" value="CAF3696145.1"/>
    <property type="molecule type" value="Genomic_DNA"/>
</dbReference>
<dbReference type="PROSITE" id="PS00028">
    <property type="entry name" value="ZINC_FINGER_C2H2_1"/>
    <property type="match status" value="5"/>
</dbReference>
<evidence type="ECO:0000256" key="2">
    <source>
        <dbReference type="ARBA" id="ARBA00022737"/>
    </source>
</evidence>
<accession>A0A8S2HXJ7</accession>
<name>A0A8S2HXJ7_9BILA</name>
<evidence type="ECO:0000256" key="4">
    <source>
        <dbReference type="ARBA" id="ARBA00022833"/>
    </source>
</evidence>
<evidence type="ECO:0000256" key="3">
    <source>
        <dbReference type="ARBA" id="ARBA00022771"/>
    </source>
</evidence>
<dbReference type="GO" id="GO:0005634">
    <property type="term" value="C:nucleus"/>
    <property type="evidence" value="ECO:0007669"/>
    <property type="project" value="TreeGrafter"/>
</dbReference>
<gene>
    <name evidence="7" type="ORF">OVA965_LOCUS10481</name>
    <name evidence="8" type="ORF">TMI583_LOCUS10478</name>
</gene>
<dbReference type="Gene3D" id="3.30.160.60">
    <property type="entry name" value="Classic Zinc Finger"/>
    <property type="match status" value="1"/>
</dbReference>
<evidence type="ECO:0000256" key="5">
    <source>
        <dbReference type="PROSITE-ProRule" id="PRU00042"/>
    </source>
</evidence>
<keyword evidence="4" id="KW-0862">Zinc</keyword>
<keyword evidence="2" id="KW-0677">Repeat</keyword>
<dbReference type="PROSITE" id="PS50157">
    <property type="entry name" value="ZINC_FINGER_C2H2_2"/>
    <property type="match status" value="2"/>
</dbReference>
<reference evidence="8" key="1">
    <citation type="submission" date="2021-02" db="EMBL/GenBank/DDBJ databases">
        <authorList>
            <person name="Nowell W R."/>
        </authorList>
    </citation>
    <scope>NUCLEOTIDE SEQUENCE</scope>
</reference>